<reference evidence="1 2" key="1">
    <citation type="submission" date="2019-11" db="EMBL/GenBank/DDBJ databases">
        <title>Metabolism of dissolved organic matter in forest soils.</title>
        <authorList>
            <person name="Cyle K.T."/>
            <person name="Wilhelm R.C."/>
            <person name="Martinez C.E."/>
        </authorList>
    </citation>
    <scope>NUCLEOTIDE SEQUENCE [LARGE SCALE GENOMIC DNA]</scope>
    <source>
        <strain evidence="1 2">5N</strain>
    </source>
</reference>
<dbReference type="AlphaFoldDB" id="A0A972NWS2"/>
<evidence type="ECO:0000313" key="2">
    <source>
        <dbReference type="Proteomes" id="UP000655523"/>
    </source>
</evidence>
<comment type="caution">
    <text evidence="1">The sequence shown here is derived from an EMBL/GenBank/DDBJ whole genome shotgun (WGS) entry which is preliminary data.</text>
</comment>
<dbReference type="Proteomes" id="UP000655523">
    <property type="component" value="Unassembled WGS sequence"/>
</dbReference>
<dbReference type="RefSeq" id="WP_172172035.1">
    <property type="nucleotide sequence ID" value="NZ_WOEZ01000185.1"/>
</dbReference>
<evidence type="ECO:0000313" key="1">
    <source>
        <dbReference type="EMBL" id="NPT59045.1"/>
    </source>
</evidence>
<sequence length="58" mass="6694">MIDAFEAQRKAALKQMAEYVDSIEERRERAIEALGDKYLLAPANRVQRRAVPYGERAK</sequence>
<accession>A0A972NWS2</accession>
<dbReference type="EMBL" id="WOEZ01000185">
    <property type="protein sequence ID" value="NPT59045.1"/>
    <property type="molecule type" value="Genomic_DNA"/>
</dbReference>
<proteinExistence type="predicted"/>
<protein>
    <submittedName>
        <fullName evidence="1">Uncharacterized protein</fullName>
    </submittedName>
</protein>
<organism evidence="1 2">
    <name type="scientific">Paraburkholderia elongata</name>
    <dbReference type="NCBI Taxonomy" id="2675747"/>
    <lineage>
        <taxon>Bacteria</taxon>
        <taxon>Pseudomonadati</taxon>
        <taxon>Pseudomonadota</taxon>
        <taxon>Betaproteobacteria</taxon>
        <taxon>Burkholderiales</taxon>
        <taxon>Burkholderiaceae</taxon>
        <taxon>Paraburkholderia</taxon>
    </lineage>
</organism>
<name>A0A972NWS2_9BURK</name>
<keyword evidence="2" id="KW-1185">Reference proteome</keyword>
<gene>
    <name evidence="1" type="ORF">GNZ13_31920</name>
</gene>